<evidence type="ECO:0000313" key="8">
    <source>
        <dbReference type="Proteomes" id="UP001153712"/>
    </source>
</evidence>
<keyword evidence="3 5" id="KW-1133">Transmembrane helix</keyword>
<dbReference type="CDD" id="cd07042">
    <property type="entry name" value="STAS_SulP_like_sulfate_transporter"/>
    <property type="match status" value="1"/>
</dbReference>
<evidence type="ECO:0000259" key="6">
    <source>
        <dbReference type="PROSITE" id="PS50801"/>
    </source>
</evidence>
<evidence type="ECO:0000256" key="5">
    <source>
        <dbReference type="SAM" id="Phobius"/>
    </source>
</evidence>
<dbReference type="Pfam" id="PF01740">
    <property type="entry name" value="STAS"/>
    <property type="match status" value="1"/>
</dbReference>
<dbReference type="Gene3D" id="3.30.750.24">
    <property type="entry name" value="STAS domain"/>
    <property type="match status" value="1"/>
</dbReference>
<dbReference type="SUPFAM" id="SSF52091">
    <property type="entry name" value="SpoIIaa-like"/>
    <property type="match status" value="1"/>
</dbReference>
<dbReference type="GO" id="GO:0016020">
    <property type="term" value="C:membrane"/>
    <property type="evidence" value="ECO:0007669"/>
    <property type="project" value="UniProtKB-SubCell"/>
</dbReference>
<feature type="transmembrane region" description="Helical" evidence="5">
    <location>
        <begin position="101"/>
        <end position="120"/>
    </location>
</feature>
<dbReference type="EMBL" id="OU900100">
    <property type="protein sequence ID" value="CAG9864190.1"/>
    <property type="molecule type" value="Genomic_DNA"/>
</dbReference>
<feature type="transmembrane region" description="Helical" evidence="5">
    <location>
        <begin position="172"/>
        <end position="190"/>
    </location>
</feature>
<evidence type="ECO:0000256" key="1">
    <source>
        <dbReference type="ARBA" id="ARBA00004141"/>
    </source>
</evidence>
<keyword evidence="8" id="KW-1185">Reference proteome</keyword>
<comment type="subcellular location">
    <subcellularLocation>
        <location evidence="1">Membrane</location>
        <topology evidence="1">Multi-pass membrane protein</topology>
    </subcellularLocation>
</comment>
<sequence length="688" mass="76342">MHRDYEEDNVSTIKIERPLYENDQLRQNFLYEKPRVNYLRPNYCKPTEIKCQKILLNSIPIFNWLFRYNIKKDLLADVVAGITLAIMNIPQGMAYGMLAKVPAVVGMYTSFFPVIIYIIFGTSRHNSMGTFAVISLMVGKVVLEYSDPSYLPDNIANETEPVIHTGYSPTQVASALSFVIAIIQFLMFILRMGAVSVLLSDTLVSGFTTGAAVQVLVSQFKDLLGIKLPDLKGYFVAIKTMQAIIENIEKTNFVTLSISGVVIGILIINMQILKPLVAKKSSIPIPMELIVIVGATIISKYCDLKGVYGVKIVGDIPTGLPDPQMPPPELLYNVIVDAITIAIVSYSISYSMAMIFAQKCNYEVSPNQELLAMGAGNIFGSFFSCLPMSASLTRTMLVFVVGGKTQLVSIIGCFLLLFVLLWLGPLFEMVPKCILASIIVIALKGLLMQVNEVLAFWKLSKLDALVWVTTALTVVLVSIDIGLLVGVAMSLATIFYFSFKPNTCLLGSIPSTDLYLDSKRYKGCREIKGLKIFQYAGGINFATRNIFKHDLFSLIGVDPQKEIINRTKLIDEQSKLTTNKDKIDKLKKKVNYKLKCVIMDFSTVSSADPSGIKMLSSVVESFEKIDVLVYIVGCTDPVYNLMDKCGLLTAKSEYLRLFPSIHDAVNCYSNIFNISLERTIHKLSVISM</sequence>
<evidence type="ECO:0000256" key="2">
    <source>
        <dbReference type="ARBA" id="ARBA00022692"/>
    </source>
</evidence>
<dbReference type="GO" id="GO:0055085">
    <property type="term" value="P:transmembrane transport"/>
    <property type="evidence" value="ECO:0007669"/>
    <property type="project" value="InterPro"/>
</dbReference>
<feature type="transmembrane region" description="Helical" evidence="5">
    <location>
        <begin position="370"/>
        <end position="390"/>
    </location>
</feature>
<feature type="transmembrane region" description="Helical" evidence="5">
    <location>
        <begin position="253"/>
        <end position="273"/>
    </location>
</feature>
<gene>
    <name evidence="7" type="ORF">PHYEVI_LOCUS10447</name>
</gene>
<dbReference type="PROSITE" id="PS50801">
    <property type="entry name" value="STAS"/>
    <property type="match status" value="1"/>
</dbReference>
<dbReference type="InterPro" id="IPR011547">
    <property type="entry name" value="SLC26A/SulP_dom"/>
</dbReference>
<keyword evidence="4 5" id="KW-0472">Membrane</keyword>
<dbReference type="PANTHER" id="PTHR11814">
    <property type="entry name" value="SULFATE TRANSPORTER"/>
    <property type="match status" value="1"/>
</dbReference>
<protein>
    <recommendedName>
        <fullName evidence="6">STAS domain-containing protein</fullName>
    </recommendedName>
</protein>
<dbReference type="NCBIfam" id="TIGR00815">
    <property type="entry name" value="sulP"/>
    <property type="match status" value="1"/>
</dbReference>
<evidence type="ECO:0000313" key="7">
    <source>
        <dbReference type="EMBL" id="CAG9864190.1"/>
    </source>
</evidence>
<dbReference type="AlphaFoldDB" id="A0A9N9TSI7"/>
<dbReference type="InterPro" id="IPR001902">
    <property type="entry name" value="SLC26A/SulP_fam"/>
</dbReference>
<name>A0A9N9TSI7_PHYSR</name>
<dbReference type="InterPro" id="IPR036513">
    <property type="entry name" value="STAS_dom_sf"/>
</dbReference>
<accession>A0A9N9TSI7</accession>
<feature type="transmembrane region" description="Helical" evidence="5">
    <location>
        <begin position="330"/>
        <end position="350"/>
    </location>
</feature>
<dbReference type="Proteomes" id="UP001153712">
    <property type="component" value="Chromosome 7"/>
</dbReference>
<organism evidence="7 8">
    <name type="scientific">Phyllotreta striolata</name>
    <name type="common">Striped flea beetle</name>
    <name type="synonym">Crioceris striolata</name>
    <dbReference type="NCBI Taxonomy" id="444603"/>
    <lineage>
        <taxon>Eukaryota</taxon>
        <taxon>Metazoa</taxon>
        <taxon>Ecdysozoa</taxon>
        <taxon>Arthropoda</taxon>
        <taxon>Hexapoda</taxon>
        <taxon>Insecta</taxon>
        <taxon>Pterygota</taxon>
        <taxon>Neoptera</taxon>
        <taxon>Endopterygota</taxon>
        <taxon>Coleoptera</taxon>
        <taxon>Polyphaga</taxon>
        <taxon>Cucujiformia</taxon>
        <taxon>Chrysomeloidea</taxon>
        <taxon>Chrysomelidae</taxon>
        <taxon>Galerucinae</taxon>
        <taxon>Alticini</taxon>
        <taxon>Phyllotreta</taxon>
    </lineage>
</organism>
<feature type="transmembrane region" description="Helical" evidence="5">
    <location>
        <begin position="464"/>
        <end position="497"/>
    </location>
</feature>
<feature type="transmembrane region" description="Helical" evidence="5">
    <location>
        <begin position="397"/>
        <end position="422"/>
    </location>
</feature>
<dbReference type="InterPro" id="IPR002645">
    <property type="entry name" value="STAS_dom"/>
</dbReference>
<dbReference type="Pfam" id="PF00916">
    <property type="entry name" value="Sulfate_transp"/>
    <property type="match status" value="1"/>
</dbReference>
<proteinExistence type="predicted"/>
<feature type="transmembrane region" description="Helical" evidence="5">
    <location>
        <begin position="434"/>
        <end position="457"/>
    </location>
</feature>
<evidence type="ECO:0000256" key="4">
    <source>
        <dbReference type="ARBA" id="ARBA00023136"/>
    </source>
</evidence>
<dbReference type="OrthoDB" id="288203at2759"/>
<reference evidence="7" key="1">
    <citation type="submission" date="2022-01" db="EMBL/GenBank/DDBJ databases">
        <authorList>
            <person name="King R."/>
        </authorList>
    </citation>
    <scope>NUCLEOTIDE SEQUENCE</scope>
</reference>
<keyword evidence="2 5" id="KW-0812">Transmembrane</keyword>
<feature type="domain" description="STAS" evidence="6">
    <location>
        <begin position="520"/>
        <end position="668"/>
    </location>
</feature>
<evidence type="ECO:0000256" key="3">
    <source>
        <dbReference type="ARBA" id="ARBA00022989"/>
    </source>
</evidence>